<accession>A0A7J7VD49</accession>
<feature type="region of interest" description="Disordered" evidence="2">
    <location>
        <begin position="236"/>
        <end position="287"/>
    </location>
</feature>
<dbReference type="GO" id="GO:0000776">
    <property type="term" value="C:kinetochore"/>
    <property type="evidence" value="ECO:0007669"/>
    <property type="project" value="InterPro"/>
</dbReference>
<feature type="compositionally biased region" description="Acidic residues" evidence="2">
    <location>
        <begin position="241"/>
        <end position="251"/>
    </location>
</feature>
<dbReference type="EMBL" id="JACAGB010000015">
    <property type="protein sequence ID" value="KAF6323064.1"/>
    <property type="molecule type" value="Genomic_DNA"/>
</dbReference>
<proteinExistence type="predicted"/>
<evidence type="ECO:0000256" key="2">
    <source>
        <dbReference type="SAM" id="MobiDB-lite"/>
    </source>
</evidence>
<evidence type="ECO:0000313" key="3">
    <source>
        <dbReference type="EMBL" id="KAF6323064.1"/>
    </source>
</evidence>
<reference evidence="3 4" key="1">
    <citation type="journal article" date="2020" name="Nature">
        <title>Six reference-quality genomes reveal evolution of bat adaptations.</title>
        <authorList>
            <person name="Jebb D."/>
            <person name="Huang Z."/>
            <person name="Pippel M."/>
            <person name="Hughes G.M."/>
            <person name="Lavrichenko K."/>
            <person name="Devanna P."/>
            <person name="Winkler S."/>
            <person name="Jermiin L.S."/>
            <person name="Skirmuntt E.C."/>
            <person name="Katzourakis A."/>
            <person name="Burkitt-Gray L."/>
            <person name="Ray D.A."/>
            <person name="Sullivan K.A.M."/>
            <person name="Roscito J.G."/>
            <person name="Kirilenko B.M."/>
            <person name="Davalos L.M."/>
            <person name="Corthals A.P."/>
            <person name="Power M.L."/>
            <person name="Jones G."/>
            <person name="Ransome R.D."/>
            <person name="Dechmann D.K.N."/>
            <person name="Locatelli A.G."/>
            <person name="Puechmaille S.J."/>
            <person name="Fedrigo O."/>
            <person name="Jarvis E.D."/>
            <person name="Hiller M."/>
            <person name="Vernes S.C."/>
            <person name="Myers E.W."/>
            <person name="Teeling E.C."/>
        </authorList>
    </citation>
    <scope>NUCLEOTIDE SEQUENCE [LARGE SCALE GENOMIC DNA]</scope>
    <source>
        <strain evidence="3">MPipKuh1</strain>
        <tissue evidence="3">Flight muscle</tissue>
    </source>
</reference>
<dbReference type="Pfam" id="PF15556">
    <property type="entry name" value="Zwint"/>
    <property type="match status" value="1"/>
</dbReference>
<gene>
    <name evidence="3" type="ORF">mPipKuh1_019494</name>
</gene>
<keyword evidence="1" id="KW-0175">Coiled coil</keyword>
<evidence type="ECO:0000313" key="4">
    <source>
        <dbReference type="Proteomes" id="UP000558488"/>
    </source>
</evidence>
<organism evidence="3 4">
    <name type="scientific">Pipistrellus kuhlii</name>
    <name type="common">Kuhl's pipistrelle</name>
    <dbReference type="NCBI Taxonomy" id="59472"/>
    <lineage>
        <taxon>Eukaryota</taxon>
        <taxon>Metazoa</taxon>
        <taxon>Chordata</taxon>
        <taxon>Craniata</taxon>
        <taxon>Vertebrata</taxon>
        <taxon>Euteleostomi</taxon>
        <taxon>Mammalia</taxon>
        <taxon>Eutheria</taxon>
        <taxon>Laurasiatheria</taxon>
        <taxon>Chiroptera</taxon>
        <taxon>Yangochiroptera</taxon>
        <taxon>Vespertilionidae</taxon>
        <taxon>Pipistrellus</taxon>
    </lineage>
</organism>
<comment type="caution">
    <text evidence="3">The sequence shown here is derived from an EMBL/GenBank/DDBJ whole genome shotgun (WGS) entry which is preliminary data.</text>
</comment>
<evidence type="ECO:0000256" key="1">
    <source>
        <dbReference type="SAM" id="Coils"/>
    </source>
</evidence>
<feature type="coiled-coil region" evidence="1">
    <location>
        <begin position="134"/>
        <end position="218"/>
    </location>
</feature>
<sequence length="287" mass="32481">MMEVAETEAEAAAAESLPFPLFPCPFRALAKLANVLEPIGLREEAEPPGQILAEFVMDSRKKDKLLCSQLQVVDFLQNFLAQEDIVQGLDPLASEDRSRQKAIAAKEQWKELKATYQEHVEAISRAVIHALPKMEEAQKKQAQLQEALDQLQAKKQVAMERLRTAQKQWKLQQEKRLQHLAEASAEVRQRQAGTQQELEQLCQELGTLKQQAGQERDKLQRHQTFLQLMYTLQGELQSPETEAELPQDSDLPEDKSQLLTQSRQQAAGDGMGRDGSVSSKVCEKWNK</sequence>
<name>A0A7J7VD49_PIPKU</name>
<dbReference type="InterPro" id="IPR029092">
    <property type="entry name" value="Zwint-1"/>
</dbReference>
<keyword evidence="4" id="KW-1185">Reference proteome</keyword>
<dbReference type="PANTHER" id="PTHR31504">
    <property type="entry name" value="ZW10 INTERACTOR ZWINT"/>
    <property type="match status" value="1"/>
</dbReference>
<dbReference type="AlphaFoldDB" id="A0A7J7VD49"/>
<protein>
    <submittedName>
        <fullName evidence="3">ZW10 interacting kinetochore protein</fullName>
    </submittedName>
</protein>
<dbReference type="Proteomes" id="UP000558488">
    <property type="component" value="Unassembled WGS sequence"/>
</dbReference>
<dbReference type="PANTHER" id="PTHR31504:SF1">
    <property type="entry name" value="ZW10 INTERACTOR"/>
    <property type="match status" value="1"/>
</dbReference>